<evidence type="ECO:0000256" key="3">
    <source>
        <dbReference type="ARBA" id="ARBA00022989"/>
    </source>
</evidence>
<feature type="transmembrane region" description="Helical" evidence="5">
    <location>
        <begin position="58"/>
        <end position="75"/>
    </location>
</feature>
<name>A0ABZ3EYG7_9FIRM</name>
<keyword evidence="2 5" id="KW-0812">Transmembrane</keyword>
<evidence type="ECO:0000256" key="2">
    <source>
        <dbReference type="ARBA" id="ARBA00022692"/>
    </source>
</evidence>
<protein>
    <recommendedName>
        <fullName evidence="8">Zinc ribbon protein</fullName>
    </recommendedName>
</protein>
<dbReference type="RefSeq" id="WP_342758203.1">
    <property type="nucleotide sequence ID" value="NZ_CP146256.1"/>
</dbReference>
<evidence type="ECO:0008006" key="8">
    <source>
        <dbReference type="Google" id="ProtNLM"/>
    </source>
</evidence>
<evidence type="ECO:0000256" key="4">
    <source>
        <dbReference type="ARBA" id="ARBA00023136"/>
    </source>
</evidence>
<comment type="subcellular location">
    <subcellularLocation>
        <location evidence="1">Membrane</location>
        <topology evidence="1">Multi-pass membrane protein</topology>
    </subcellularLocation>
</comment>
<dbReference type="Pfam" id="PF09685">
    <property type="entry name" value="MamF_MmsF"/>
    <property type="match status" value="1"/>
</dbReference>
<sequence length="152" mass="16696">MAEKVCPQCGAPIEENAVTCRYCRASFVNGEESPERVQGEVIYQQPEEEETDVNANKIYAVLSYLGILVLIPLFASPNSEFARYHANQGLVLLLTNILFGVFRLITGGSILLTLAYFIISMMLFVFSILGIIAAARGEKKPLPIIGGIQILK</sequence>
<dbReference type="EMBL" id="CP146256">
    <property type="protein sequence ID" value="XAH74614.1"/>
    <property type="molecule type" value="Genomic_DNA"/>
</dbReference>
<reference evidence="6 7" key="1">
    <citation type="submission" date="2024-02" db="EMBL/GenBank/DDBJ databases">
        <title>Bacterial strain from lacustrine sediment.</title>
        <authorList>
            <person name="Petit C."/>
            <person name="Fadhlaoui K."/>
        </authorList>
    </citation>
    <scope>NUCLEOTIDE SEQUENCE [LARGE SCALE GENOMIC DNA]</scope>
    <source>
        <strain evidence="6 7">IPX-CK</strain>
    </source>
</reference>
<evidence type="ECO:0000256" key="1">
    <source>
        <dbReference type="ARBA" id="ARBA00004141"/>
    </source>
</evidence>
<feature type="transmembrane region" description="Helical" evidence="5">
    <location>
        <begin position="111"/>
        <end position="135"/>
    </location>
</feature>
<keyword evidence="3 5" id="KW-1133">Transmembrane helix</keyword>
<feature type="transmembrane region" description="Helical" evidence="5">
    <location>
        <begin position="87"/>
        <end position="105"/>
    </location>
</feature>
<organism evidence="6 7">
    <name type="scientific">Kineothrix sedimenti</name>
    <dbReference type="NCBI Taxonomy" id="3123317"/>
    <lineage>
        <taxon>Bacteria</taxon>
        <taxon>Bacillati</taxon>
        <taxon>Bacillota</taxon>
        <taxon>Clostridia</taxon>
        <taxon>Lachnospirales</taxon>
        <taxon>Lachnospiraceae</taxon>
        <taxon>Kineothrix</taxon>
    </lineage>
</organism>
<evidence type="ECO:0000313" key="6">
    <source>
        <dbReference type="EMBL" id="XAH74614.1"/>
    </source>
</evidence>
<evidence type="ECO:0000313" key="7">
    <source>
        <dbReference type="Proteomes" id="UP001451571"/>
    </source>
</evidence>
<keyword evidence="7" id="KW-1185">Reference proteome</keyword>
<evidence type="ECO:0000256" key="5">
    <source>
        <dbReference type="SAM" id="Phobius"/>
    </source>
</evidence>
<proteinExistence type="predicted"/>
<gene>
    <name evidence="6" type="ORF">V6984_02295</name>
</gene>
<dbReference type="Proteomes" id="UP001451571">
    <property type="component" value="Chromosome"/>
</dbReference>
<dbReference type="InterPro" id="IPR019109">
    <property type="entry name" value="MamF_MmsF"/>
</dbReference>
<accession>A0ABZ3EYG7</accession>
<keyword evidence="4 5" id="KW-0472">Membrane</keyword>